<accession>A0A5S4V5T6</accession>
<gene>
    <name evidence="1" type="ORF">FYC51_12670</name>
</gene>
<dbReference type="Proteomes" id="UP000325243">
    <property type="component" value="Unassembled WGS sequence"/>
</dbReference>
<evidence type="ECO:0000313" key="2">
    <source>
        <dbReference type="Proteomes" id="UP000325243"/>
    </source>
</evidence>
<organism evidence="1 2">
    <name type="scientific">Agromyces mariniharenae</name>
    <dbReference type="NCBI Taxonomy" id="2604423"/>
    <lineage>
        <taxon>Bacteria</taxon>
        <taxon>Bacillati</taxon>
        <taxon>Actinomycetota</taxon>
        <taxon>Actinomycetes</taxon>
        <taxon>Micrococcales</taxon>
        <taxon>Microbacteriaceae</taxon>
        <taxon>Agromyces</taxon>
    </lineage>
</organism>
<dbReference type="RefSeq" id="WP_148733928.1">
    <property type="nucleotide sequence ID" value="NZ_VSSB01000001.1"/>
</dbReference>
<proteinExistence type="predicted"/>
<comment type="caution">
    <text evidence="1">The sequence shown here is derived from an EMBL/GenBank/DDBJ whole genome shotgun (WGS) entry which is preliminary data.</text>
</comment>
<dbReference type="AlphaFoldDB" id="A0A5S4V5T6"/>
<reference evidence="1 2" key="1">
    <citation type="submission" date="2019-08" db="EMBL/GenBank/DDBJ databases">
        <authorList>
            <person name="Hu J."/>
        </authorList>
    </citation>
    <scope>NUCLEOTIDE SEQUENCE [LARGE SCALE GENOMIC DNA]</scope>
    <source>
        <strain evidence="1 2">NEAU-184</strain>
    </source>
</reference>
<evidence type="ECO:0000313" key="1">
    <source>
        <dbReference type="EMBL" id="TYL54396.1"/>
    </source>
</evidence>
<name>A0A5S4V5T6_9MICO</name>
<protein>
    <recommendedName>
        <fullName evidence="3">HNH endonuclease</fullName>
    </recommendedName>
</protein>
<keyword evidence="2" id="KW-1185">Reference proteome</keyword>
<dbReference type="EMBL" id="VSSB01000001">
    <property type="protein sequence ID" value="TYL54396.1"/>
    <property type="molecule type" value="Genomic_DNA"/>
</dbReference>
<sequence length="157" mass="18006">MMTTKHCSACQQSRPLAEFNIRRASADGLQNICKSCNRAKARRYYAEHREAHIRVIMARKAQIRRATLEAIAQYLAANPCIDCGEGDLRVLDFDHRPDVAKRADVMKLVQDGYSWARVMDEIAKCDVRCRNCHAKVTYERMGETWRTALMRRAGEAT</sequence>
<evidence type="ECO:0008006" key="3">
    <source>
        <dbReference type="Google" id="ProtNLM"/>
    </source>
</evidence>